<dbReference type="InterPro" id="IPR017452">
    <property type="entry name" value="GPCR_Rhodpsn_7TM"/>
</dbReference>
<feature type="domain" description="G-protein coupled receptors family 1 profile" evidence="6">
    <location>
        <begin position="34"/>
        <end position="113"/>
    </location>
</feature>
<proteinExistence type="predicted"/>
<keyword evidence="8" id="KW-1185">Reference proteome</keyword>
<dbReference type="Gene3D" id="1.20.1070.10">
    <property type="entry name" value="Rhodopsin 7-helix transmembrane proteins"/>
    <property type="match status" value="1"/>
</dbReference>
<gene>
    <name evidence="7" type="ORF">L596_016302</name>
</gene>
<protein>
    <recommendedName>
        <fullName evidence="6">G-protein coupled receptors family 1 profile domain-containing protein</fullName>
    </recommendedName>
</protein>
<dbReference type="GO" id="GO:0016020">
    <property type="term" value="C:membrane"/>
    <property type="evidence" value="ECO:0007669"/>
    <property type="project" value="UniProtKB-SubCell"/>
</dbReference>
<dbReference type="Proteomes" id="UP000298663">
    <property type="component" value="Unassembled WGS sequence"/>
</dbReference>
<dbReference type="AlphaFoldDB" id="A0A4U5NHQ1"/>
<dbReference type="Pfam" id="PF10320">
    <property type="entry name" value="7TM_GPCR_Srsx"/>
    <property type="match status" value="1"/>
</dbReference>
<dbReference type="OrthoDB" id="5863619at2759"/>
<reference evidence="7 8" key="1">
    <citation type="journal article" date="2015" name="Genome Biol.">
        <title>Comparative genomics of Steinernema reveals deeply conserved gene regulatory networks.</title>
        <authorList>
            <person name="Dillman A.R."/>
            <person name="Macchietto M."/>
            <person name="Porter C.F."/>
            <person name="Rogers A."/>
            <person name="Williams B."/>
            <person name="Antoshechkin I."/>
            <person name="Lee M.M."/>
            <person name="Goodwin Z."/>
            <person name="Lu X."/>
            <person name="Lewis E.E."/>
            <person name="Goodrich-Blair H."/>
            <person name="Stock S.P."/>
            <person name="Adams B.J."/>
            <person name="Sternberg P.W."/>
            <person name="Mortazavi A."/>
        </authorList>
    </citation>
    <scope>NUCLEOTIDE SEQUENCE [LARGE SCALE GENOMIC DNA]</scope>
    <source>
        <strain evidence="7 8">ALL</strain>
    </source>
</reference>
<evidence type="ECO:0000256" key="5">
    <source>
        <dbReference type="SAM" id="Phobius"/>
    </source>
</evidence>
<dbReference type="PROSITE" id="PS50262">
    <property type="entry name" value="G_PROTEIN_RECEP_F1_2"/>
    <property type="match status" value="1"/>
</dbReference>
<dbReference type="SUPFAM" id="SSF81321">
    <property type="entry name" value="Family A G protein-coupled receptor-like"/>
    <property type="match status" value="1"/>
</dbReference>
<reference evidence="7 8" key="2">
    <citation type="journal article" date="2019" name="G3 (Bethesda)">
        <title>Hybrid Assembly of the Genome of the Entomopathogenic Nematode Steinernema carpocapsae Identifies the X-Chromosome.</title>
        <authorList>
            <person name="Serra L."/>
            <person name="Macchietto M."/>
            <person name="Macias-Munoz A."/>
            <person name="McGill C.J."/>
            <person name="Rodriguez I.M."/>
            <person name="Rodriguez B."/>
            <person name="Murad R."/>
            <person name="Mortazavi A."/>
        </authorList>
    </citation>
    <scope>NUCLEOTIDE SEQUENCE [LARGE SCALE GENOMIC DNA]</scope>
    <source>
        <strain evidence="7 8">ALL</strain>
    </source>
</reference>
<dbReference type="EMBL" id="AZBU02000004">
    <property type="protein sequence ID" value="TKR82608.1"/>
    <property type="molecule type" value="Genomic_DNA"/>
</dbReference>
<evidence type="ECO:0000256" key="4">
    <source>
        <dbReference type="ARBA" id="ARBA00023136"/>
    </source>
</evidence>
<name>A0A4U5NHQ1_STECR</name>
<evidence type="ECO:0000313" key="7">
    <source>
        <dbReference type="EMBL" id="TKR82608.1"/>
    </source>
</evidence>
<evidence type="ECO:0000259" key="6">
    <source>
        <dbReference type="PROSITE" id="PS50262"/>
    </source>
</evidence>
<keyword evidence="4 5" id="KW-0472">Membrane</keyword>
<evidence type="ECO:0000256" key="2">
    <source>
        <dbReference type="ARBA" id="ARBA00022692"/>
    </source>
</evidence>
<keyword evidence="2 5" id="KW-0812">Transmembrane</keyword>
<dbReference type="PRINTS" id="PR00237">
    <property type="entry name" value="GPCRRHODOPSN"/>
</dbReference>
<dbReference type="InterPro" id="IPR000276">
    <property type="entry name" value="GPCR_Rhodpsn"/>
</dbReference>
<evidence type="ECO:0000256" key="1">
    <source>
        <dbReference type="ARBA" id="ARBA00004370"/>
    </source>
</evidence>
<dbReference type="GO" id="GO:0004930">
    <property type="term" value="F:G protein-coupled receptor activity"/>
    <property type="evidence" value="ECO:0007669"/>
    <property type="project" value="InterPro"/>
</dbReference>
<accession>A0A4U5NHQ1</accession>
<feature type="transmembrane region" description="Helical" evidence="5">
    <location>
        <begin position="20"/>
        <end position="42"/>
    </location>
</feature>
<evidence type="ECO:0000313" key="8">
    <source>
        <dbReference type="Proteomes" id="UP000298663"/>
    </source>
</evidence>
<evidence type="ECO:0000256" key="3">
    <source>
        <dbReference type="ARBA" id="ARBA00022989"/>
    </source>
</evidence>
<comment type="subcellular location">
    <subcellularLocation>
        <location evidence="1">Membrane</location>
    </subcellularLocation>
</comment>
<dbReference type="InterPro" id="IPR019424">
    <property type="entry name" value="7TM_GPCR_Srsx"/>
</dbReference>
<comment type="caution">
    <text evidence="7">The sequence shown here is derived from an EMBL/GenBank/DDBJ whole genome shotgun (WGS) entry which is preliminary data.</text>
</comment>
<organism evidence="7 8">
    <name type="scientific">Steinernema carpocapsae</name>
    <name type="common">Entomopathogenic nematode</name>
    <dbReference type="NCBI Taxonomy" id="34508"/>
    <lineage>
        <taxon>Eukaryota</taxon>
        <taxon>Metazoa</taxon>
        <taxon>Ecdysozoa</taxon>
        <taxon>Nematoda</taxon>
        <taxon>Chromadorea</taxon>
        <taxon>Rhabditida</taxon>
        <taxon>Tylenchina</taxon>
        <taxon>Panagrolaimomorpha</taxon>
        <taxon>Strongyloidoidea</taxon>
        <taxon>Steinernematidae</taxon>
        <taxon>Steinernema</taxon>
    </lineage>
</organism>
<feature type="transmembrane region" description="Helical" evidence="5">
    <location>
        <begin position="54"/>
        <end position="75"/>
    </location>
</feature>
<sequence length="113" mass="12202">METAATPSATTSRELVAPAMIWATFLMSVFGVIGNALIVLATISSKQLQTRCNILITVLAITDCVICLYLVRFYVHKLLGTTFRPSSESTCSLNSTTSLTTSVSGLQFMEFSP</sequence>
<keyword evidence="3 5" id="KW-1133">Transmembrane helix</keyword>